<accession>A0A699YLA9</accession>
<keyword evidence="2" id="KW-1185">Reference proteome</keyword>
<proteinExistence type="predicted"/>
<sequence>MGHRAGVQLTSFRVVRSRIWVEPGSEGEQLLRLTAVSQGLVPLKGVPEPVEVMQVKLVLKTSAL</sequence>
<dbReference type="Proteomes" id="UP000485058">
    <property type="component" value="Unassembled WGS sequence"/>
</dbReference>
<name>A0A699YLA9_HAELA</name>
<protein>
    <submittedName>
        <fullName evidence="1">Uncharacterized protein</fullName>
    </submittedName>
</protein>
<organism evidence="1 2">
    <name type="scientific">Haematococcus lacustris</name>
    <name type="common">Green alga</name>
    <name type="synonym">Haematococcus pluvialis</name>
    <dbReference type="NCBI Taxonomy" id="44745"/>
    <lineage>
        <taxon>Eukaryota</taxon>
        <taxon>Viridiplantae</taxon>
        <taxon>Chlorophyta</taxon>
        <taxon>core chlorophytes</taxon>
        <taxon>Chlorophyceae</taxon>
        <taxon>CS clade</taxon>
        <taxon>Chlamydomonadales</taxon>
        <taxon>Haematococcaceae</taxon>
        <taxon>Haematococcus</taxon>
    </lineage>
</organism>
<dbReference type="AlphaFoldDB" id="A0A699YLA9"/>
<dbReference type="EMBL" id="BLLF01000107">
    <property type="protein sequence ID" value="GFH07644.1"/>
    <property type="molecule type" value="Genomic_DNA"/>
</dbReference>
<evidence type="ECO:0000313" key="2">
    <source>
        <dbReference type="Proteomes" id="UP000485058"/>
    </source>
</evidence>
<reference evidence="1 2" key="1">
    <citation type="submission" date="2020-02" db="EMBL/GenBank/DDBJ databases">
        <title>Draft genome sequence of Haematococcus lacustris strain NIES-144.</title>
        <authorList>
            <person name="Morimoto D."/>
            <person name="Nakagawa S."/>
            <person name="Yoshida T."/>
            <person name="Sawayama S."/>
        </authorList>
    </citation>
    <scope>NUCLEOTIDE SEQUENCE [LARGE SCALE GENOMIC DNA]</scope>
    <source>
        <strain evidence="1 2">NIES-144</strain>
    </source>
</reference>
<gene>
    <name evidence="1" type="ORF">HaLaN_02475</name>
</gene>
<comment type="caution">
    <text evidence="1">The sequence shown here is derived from an EMBL/GenBank/DDBJ whole genome shotgun (WGS) entry which is preliminary data.</text>
</comment>
<evidence type="ECO:0000313" key="1">
    <source>
        <dbReference type="EMBL" id="GFH07644.1"/>
    </source>
</evidence>